<dbReference type="GeneID" id="98180902"/>
<dbReference type="Pfam" id="PF16073">
    <property type="entry name" value="SAT"/>
    <property type="match status" value="1"/>
</dbReference>
<proteinExistence type="predicted"/>
<feature type="region of interest" description="Disordered" evidence="1">
    <location>
        <begin position="140"/>
        <end position="213"/>
    </location>
</feature>
<dbReference type="Pfam" id="PF00109">
    <property type="entry name" value="ketoacyl-synt"/>
    <property type="match status" value="1"/>
</dbReference>
<dbReference type="InterPro" id="IPR032088">
    <property type="entry name" value="SAT"/>
</dbReference>
<dbReference type="Proteomes" id="UP001628179">
    <property type="component" value="Unassembled WGS sequence"/>
</dbReference>
<dbReference type="RefSeq" id="XP_070921680.1">
    <property type="nucleotide sequence ID" value="XM_071065579.1"/>
</dbReference>
<organism evidence="4 5">
    <name type="scientific">Madurella fahalii</name>
    <dbReference type="NCBI Taxonomy" id="1157608"/>
    <lineage>
        <taxon>Eukaryota</taxon>
        <taxon>Fungi</taxon>
        <taxon>Dikarya</taxon>
        <taxon>Ascomycota</taxon>
        <taxon>Pezizomycotina</taxon>
        <taxon>Sordariomycetes</taxon>
        <taxon>Sordariomycetidae</taxon>
        <taxon>Sordariales</taxon>
        <taxon>Sordariales incertae sedis</taxon>
        <taxon>Madurella</taxon>
    </lineage>
</organism>
<keyword evidence="5" id="KW-1185">Reference proteome</keyword>
<accession>A0ABQ0GQC3</accession>
<name>A0ABQ0GQC3_9PEZI</name>
<feature type="domain" description="Beta-ketoacyl synthase-like N-terminal" evidence="2">
    <location>
        <begin position="477"/>
        <end position="520"/>
    </location>
</feature>
<evidence type="ECO:0000259" key="2">
    <source>
        <dbReference type="Pfam" id="PF00109"/>
    </source>
</evidence>
<dbReference type="EMBL" id="BAAFSV010000006">
    <property type="protein sequence ID" value="GAB1319950.1"/>
    <property type="molecule type" value="Genomic_DNA"/>
</dbReference>
<comment type="caution">
    <text evidence="4">The sequence shown here is derived from an EMBL/GenBank/DDBJ whole genome shotgun (WGS) entry which is preliminary data.</text>
</comment>
<evidence type="ECO:0000259" key="3">
    <source>
        <dbReference type="Pfam" id="PF16073"/>
    </source>
</evidence>
<feature type="compositionally biased region" description="Basic residues" evidence="1">
    <location>
        <begin position="140"/>
        <end position="149"/>
    </location>
</feature>
<feature type="compositionally biased region" description="Low complexity" evidence="1">
    <location>
        <begin position="178"/>
        <end position="191"/>
    </location>
</feature>
<dbReference type="Gene3D" id="3.40.47.10">
    <property type="match status" value="1"/>
</dbReference>
<dbReference type="InterPro" id="IPR016039">
    <property type="entry name" value="Thiolase-like"/>
</dbReference>
<reference evidence="4 5" key="1">
    <citation type="submission" date="2024-09" db="EMBL/GenBank/DDBJ databases">
        <title>Itraconazole resistance in Madurella fahalii resulting from another homologue of gene encoding cytochrome P450 14-alpha sterol demethylase (CYP51).</title>
        <authorList>
            <person name="Yoshioka I."/>
            <person name="Fahal A.H."/>
            <person name="Kaneko S."/>
            <person name="Yaguchi T."/>
        </authorList>
    </citation>
    <scope>NUCLEOTIDE SEQUENCE [LARGE SCALE GENOMIC DNA]</scope>
    <source>
        <strain evidence="4 5">IFM 68171</strain>
    </source>
</reference>
<dbReference type="SUPFAM" id="SSF53901">
    <property type="entry name" value="Thiolase-like"/>
    <property type="match status" value="1"/>
</dbReference>
<dbReference type="Gene3D" id="1.10.10.10">
    <property type="entry name" value="Winged helix-like DNA-binding domain superfamily/Winged helix DNA-binding domain"/>
    <property type="match status" value="1"/>
</dbReference>
<evidence type="ECO:0000256" key="1">
    <source>
        <dbReference type="SAM" id="MobiDB-lite"/>
    </source>
</evidence>
<feature type="domain" description="Starter acyltransferase (SAT)" evidence="3">
    <location>
        <begin position="213"/>
        <end position="340"/>
    </location>
</feature>
<sequence>MRSPSASPRRLGCGAGYPGHGDLIKDLPRVLDMYIAQRDARERQVCAVLALDQRLTASTVNGLTVEDVEARLYGEVAGSADGFDTARKSLLDQVLYMLADHGKVGSRLVGSSQTRHWTELLAKIIRQWTAAVAPHPFVVHHSRQHRQASRKGQQQPGEQSYPGGRRLQPRASQRRLARPAAQAPPTRQASPAWPPRGLPAGVRRGPEAGGAVPPFDDVVTLGSRWETLRRGPVGGAWEGAMVCLYQLAVLISHHEASNQPYRNEDFAAPYLAGISIGLFLASAVAVSPTLVDLVSCGAEGVRMAFVFCRHVGCVSQLLETSTRPSKDTTSSPSWASVIIGLISHVDHASVGVTGPAARLAELFRKSRTLGASRHAALPISRGFCHVPHVYNDDDDDVRAVRRAARVWERWDCRPVRQPLLSPHTGARFEAANAAGLIETICAEALTKPLFLDKVAEGAVAQISHSLASYANRRRVSAAVQAACSALRAGEANTVVAGGLNIITSPDIYCMLCKSHFLSPTG</sequence>
<dbReference type="InterPro" id="IPR036388">
    <property type="entry name" value="WH-like_DNA-bd_sf"/>
</dbReference>
<gene>
    <name evidence="4" type="ORF">MFIFM68171_10160</name>
</gene>
<evidence type="ECO:0000313" key="4">
    <source>
        <dbReference type="EMBL" id="GAB1319950.1"/>
    </source>
</evidence>
<protein>
    <submittedName>
        <fullName evidence="4">Uncharacterized protein</fullName>
    </submittedName>
</protein>
<dbReference type="InterPro" id="IPR014030">
    <property type="entry name" value="Ketoacyl_synth_N"/>
</dbReference>
<evidence type="ECO:0000313" key="5">
    <source>
        <dbReference type="Proteomes" id="UP001628179"/>
    </source>
</evidence>